<evidence type="ECO:0000313" key="8">
    <source>
        <dbReference type="Proteomes" id="UP000678895"/>
    </source>
</evidence>
<dbReference type="Proteomes" id="UP000678895">
    <property type="component" value="Unassembled WGS sequence"/>
</dbReference>
<dbReference type="GO" id="GO:0006419">
    <property type="term" value="P:alanyl-tRNA aminoacylation"/>
    <property type="evidence" value="ECO:0007669"/>
    <property type="project" value="InterPro"/>
</dbReference>
<dbReference type="Gene3D" id="3.30.980.10">
    <property type="entry name" value="Threonyl-trna Synthetase, Chain A, domain 2"/>
    <property type="match status" value="1"/>
</dbReference>
<dbReference type="RefSeq" id="WP_301627932.1">
    <property type="nucleotide sequence ID" value="NZ_BORS01000009.1"/>
</dbReference>
<comment type="subcellular location">
    <subcellularLocation>
        <location evidence="2">Cytoplasm</location>
    </subcellularLocation>
</comment>
<dbReference type="InterPro" id="IPR009000">
    <property type="entry name" value="Transl_B-barrel_sf"/>
</dbReference>
<evidence type="ECO:0000313" key="7">
    <source>
        <dbReference type="EMBL" id="GIO43073.1"/>
    </source>
</evidence>
<feature type="coiled-coil region" evidence="5">
    <location>
        <begin position="254"/>
        <end position="281"/>
    </location>
</feature>
<dbReference type="InterPro" id="IPR012947">
    <property type="entry name" value="tRNA_SAD"/>
</dbReference>
<evidence type="ECO:0000259" key="6">
    <source>
        <dbReference type="PROSITE" id="PS50860"/>
    </source>
</evidence>
<evidence type="ECO:0000256" key="5">
    <source>
        <dbReference type="SAM" id="Coils"/>
    </source>
</evidence>
<comment type="cofactor">
    <cofactor evidence="1">
        <name>Zn(2+)</name>
        <dbReference type="ChEBI" id="CHEBI:29105"/>
    </cofactor>
</comment>
<name>A0A919Y4C8_9BACL</name>
<dbReference type="GO" id="GO:0005737">
    <property type="term" value="C:cytoplasm"/>
    <property type="evidence" value="ECO:0007669"/>
    <property type="project" value="UniProtKB-SubCell"/>
</dbReference>
<reference evidence="7" key="1">
    <citation type="submission" date="2021-03" db="EMBL/GenBank/DDBJ databases">
        <title>Antimicrobial resistance genes in bacteria isolated from Japanese honey, and their potential for conferring macrolide and lincosamide resistance in the American foulbrood pathogen Paenibacillus larvae.</title>
        <authorList>
            <person name="Okamoto M."/>
            <person name="Kumagai M."/>
            <person name="Kanamori H."/>
            <person name="Takamatsu D."/>
        </authorList>
    </citation>
    <scope>NUCLEOTIDE SEQUENCE</scope>
    <source>
        <strain evidence="7">J41TS4</strain>
    </source>
</reference>
<dbReference type="SUPFAM" id="SSF55186">
    <property type="entry name" value="ThrRS/AlaRS common domain"/>
    <property type="match status" value="1"/>
</dbReference>
<dbReference type="SUPFAM" id="SSF50447">
    <property type="entry name" value="Translation proteins"/>
    <property type="match status" value="1"/>
</dbReference>
<evidence type="ECO:0000256" key="2">
    <source>
        <dbReference type="ARBA" id="ARBA00004496"/>
    </source>
</evidence>
<dbReference type="InterPro" id="IPR018164">
    <property type="entry name" value="Ala-tRNA-synth_IIc_N"/>
</dbReference>
<dbReference type="InterPro" id="IPR018165">
    <property type="entry name" value="Ala-tRNA-synth_IIc_core"/>
</dbReference>
<dbReference type="Gene3D" id="3.10.310.40">
    <property type="match status" value="1"/>
</dbReference>
<evidence type="ECO:0000256" key="4">
    <source>
        <dbReference type="ARBA" id="ARBA00022833"/>
    </source>
</evidence>
<evidence type="ECO:0000256" key="1">
    <source>
        <dbReference type="ARBA" id="ARBA00001947"/>
    </source>
</evidence>
<accession>A0A919Y4C8</accession>
<dbReference type="Gene3D" id="2.40.30.130">
    <property type="match status" value="1"/>
</dbReference>
<comment type="caution">
    <text evidence="7">The sequence shown here is derived from an EMBL/GenBank/DDBJ whole genome shotgun (WGS) entry which is preliminary data.</text>
</comment>
<keyword evidence="3" id="KW-0479">Metal-binding</keyword>
<dbReference type="GO" id="GO:0004813">
    <property type="term" value="F:alanine-tRNA ligase activity"/>
    <property type="evidence" value="ECO:0007669"/>
    <property type="project" value="InterPro"/>
</dbReference>
<organism evidence="7 8">
    <name type="scientific">Paenibacillus apis</name>
    <dbReference type="NCBI Taxonomy" id="1792174"/>
    <lineage>
        <taxon>Bacteria</taxon>
        <taxon>Bacillati</taxon>
        <taxon>Bacillota</taxon>
        <taxon>Bacilli</taxon>
        <taxon>Bacillales</taxon>
        <taxon>Paenibacillaceae</taxon>
        <taxon>Paenibacillus</taxon>
    </lineage>
</organism>
<sequence>MTKQLYYDSAYLQEWQTTIREVVERAEGVYLLLEETAFYPEGGGQPWDKGTIGGMNVLEVVMEEEKVLHKVDRLSLADPEMTVLCRLDWARRFDHMQQHSGQHLLSAVCLQALEAPTLSFHLGEDYATIDIRFDELSLERMEMLEREVNRHIYLNHAIASYFVTAEEAAELPLVKAPKVTSGIRIVEMQDVEYNACGGTHVSSTGEIGMIKLLKAERQKGNIRIYFLCGYRALREFNEVQRIVNALALKFNTGKADILSRIEKWEQEHKQLQHDLSTQKEINDGYLLRELLSGSTGGVVAYEFEDRSLKDLQQLATRLVAETALPVLLLAAGENKVVLAQEASEGFSCGAFFKENLSAYNGKGGGNEKMAQAGFANREEASAFYEYAKQILSDR</sequence>
<gene>
    <name evidence="7" type="ORF">J41TS4_28310</name>
</gene>
<keyword evidence="8" id="KW-1185">Reference proteome</keyword>
<dbReference type="EMBL" id="BORS01000009">
    <property type="protein sequence ID" value="GIO43073.1"/>
    <property type="molecule type" value="Genomic_DNA"/>
</dbReference>
<dbReference type="SMART" id="SM00863">
    <property type="entry name" value="tRNA_SAD"/>
    <property type="match status" value="1"/>
</dbReference>
<dbReference type="Pfam" id="PF02272">
    <property type="entry name" value="DHHA1"/>
    <property type="match status" value="1"/>
</dbReference>
<dbReference type="InterPro" id="IPR018163">
    <property type="entry name" value="Thr/Ala-tRNA-synth_IIc_edit"/>
</dbReference>
<protein>
    <submittedName>
        <fullName evidence="7">Alanyl-tRNA editing protein</fullName>
    </submittedName>
</protein>
<evidence type="ECO:0000256" key="3">
    <source>
        <dbReference type="ARBA" id="ARBA00022723"/>
    </source>
</evidence>
<feature type="domain" description="Alanyl-transfer RNA synthetases family profile" evidence="6">
    <location>
        <begin position="1"/>
        <end position="238"/>
    </location>
</feature>
<dbReference type="GO" id="GO:0005524">
    <property type="term" value="F:ATP binding"/>
    <property type="evidence" value="ECO:0007669"/>
    <property type="project" value="InterPro"/>
</dbReference>
<dbReference type="InterPro" id="IPR003156">
    <property type="entry name" value="DHHA1_dom"/>
</dbReference>
<dbReference type="GO" id="GO:0003676">
    <property type="term" value="F:nucleic acid binding"/>
    <property type="evidence" value="ECO:0007669"/>
    <property type="project" value="InterPro"/>
</dbReference>
<dbReference type="PANTHER" id="PTHR43462">
    <property type="entry name" value="ALANYL-TRNA EDITING PROTEIN"/>
    <property type="match status" value="1"/>
</dbReference>
<dbReference type="PROSITE" id="PS50860">
    <property type="entry name" value="AA_TRNA_LIGASE_II_ALA"/>
    <property type="match status" value="1"/>
</dbReference>
<dbReference type="AlphaFoldDB" id="A0A919Y4C8"/>
<dbReference type="Pfam" id="PF01411">
    <property type="entry name" value="tRNA-synt_2c"/>
    <property type="match status" value="1"/>
</dbReference>
<dbReference type="GO" id="GO:0002161">
    <property type="term" value="F:aminoacyl-tRNA deacylase activity"/>
    <property type="evidence" value="ECO:0007669"/>
    <property type="project" value="UniProtKB-ARBA"/>
</dbReference>
<dbReference type="InterPro" id="IPR051335">
    <property type="entry name" value="Alanyl-tRNA_Editing_Enzymes"/>
</dbReference>
<keyword evidence="5" id="KW-0175">Coiled coil</keyword>
<proteinExistence type="predicted"/>
<keyword evidence="4" id="KW-0862">Zinc</keyword>
<dbReference type="GO" id="GO:0046872">
    <property type="term" value="F:metal ion binding"/>
    <property type="evidence" value="ECO:0007669"/>
    <property type="project" value="UniProtKB-KW"/>
</dbReference>
<dbReference type="PANTHER" id="PTHR43462:SF1">
    <property type="entry name" value="ALANYL-TRNA EDITING PROTEIN AARSD1"/>
    <property type="match status" value="1"/>
</dbReference>
<dbReference type="Pfam" id="PF07973">
    <property type="entry name" value="tRNA_SAD"/>
    <property type="match status" value="1"/>
</dbReference>